<feature type="region of interest" description="Disordered" evidence="1">
    <location>
        <begin position="1"/>
        <end position="36"/>
    </location>
</feature>
<reference evidence="2 3" key="1">
    <citation type="submission" date="2019-05" db="EMBL/GenBank/DDBJ databases">
        <title>Another draft genome of Portunus trituberculatus and its Hox gene families provides insights of decapod evolution.</title>
        <authorList>
            <person name="Jeong J.-H."/>
            <person name="Song I."/>
            <person name="Kim S."/>
            <person name="Choi T."/>
            <person name="Kim D."/>
            <person name="Ryu S."/>
            <person name="Kim W."/>
        </authorList>
    </citation>
    <scope>NUCLEOTIDE SEQUENCE [LARGE SCALE GENOMIC DNA]</scope>
    <source>
        <tissue evidence="2">Muscle</tissue>
    </source>
</reference>
<evidence type="ECO:0000313" key="2">
    <source>
        <dbReference type="EMBL" id="MPC78299.1"/>
    </source>
</evidence>
<accession>A0A5B7I8T0</accession>
<comment type="caution">
    <text evidence="2">The sequence shown here is derived from an EMBL/GenBank/DDBJ whole genome shotgun (WGS) entry which is preliminary data.</text>
</comment>
<dbReference type="Proteomes" id="UP000324222">
    <property type="component" value="Unassembled WGS sequence"/>
</dbReference>
<dbReference type="AlphaFoldDB" id="A0A5B7I8T0"/>
<feature type="compositionally biased region" description="Basic residues" evidence="1">
    <location>
        <begin position="1"/>
        <end position="11"/>
    </location>
</feature>
<evidence type="ECO:0000313" key="3">
    <source>
        <dbReference type="Proteomes" id="UP000324222"/>
    </source>
</evidence>
<keyword evidence="3" id="KW-1185">Reference proteome</keyword>
<sequence>MAPQRPPRRPFPKSLPRVPEGCGARWRGGERRGGPY</sequence>
<protein>
    <submittedName>
        <fullName evidence="2">Uncharacterized protein</fullName>
    </submittedName>
</protein>
<dbReference type="EMBL" id="VSRR010048059">
    <property type="protein sequence ID" value="MPC78299.1"/>
    <property type="molecule type" value="Genomic_DNA"/>
</dbReference>
<proteinExistence type="predicted"/>
<evidence type="ECO:0000256" key="1">
    <source>
        <dbReference type="SAM" id="MobiDB-lite"/>
    </source>
</evidence>
<gene>
    <name evidence="2" type="ORF">E2C01_072783</name>
</gene>
<name>A0A5B7I8T0_PORTR</name>
<organism evidence="2 3">
    <name type="scientific">Portunus trituberculatus</name>
    <name type="common">Swimming crab</name>
    <name type="synonym">Neptunus trituberculatus</name>
    <dbReference type="NCBI Taxonomy" id="210409"/>
    <lineage>
        <taxon>Eukaryota</taxon>
        <taxon>Metazoa</taxon>
        <taxon>Ecdysozoa</taxon>
        <taxon>Arthropoda</taxon>
        <taxon>Crustacea</taxon>
        <taxon>Multicrustacea</taxon>
        <taxon>Malacostraca</taxon>
        <taxon>Eumalacostraca</taxon>
        <taxon>Eucarida</taxon>
        <taxon>Decapoda</taxon>
        <taxon>Pleocyemata</taxon>
        <taxon>Brachyura</taxon>
        <taxon>Eubrachyura</taxon>
        <taxon>Portunoidea</taxon>
        <taxon>Portunidae</taxon>
        <taxon>Portuninae</taxon>
        <taxon>Portunus</taxon>
    </lineage>
</organism>
<feature type="compositionally biased region" description="Basic and acidic residues" evidence="1">
    <location>
        <begin position="27"/>
        <end position="36"/>
    </location>
</feature>